<sequence>MNTYRLALGAAAVTGILVGAAMVATRVVAPVVSPVTLAFLRYLIGLAFLALPLLRIRWPRYTIKDAAAIAVLGIFQFAVLIILVNYALESLSAGLCALIFSTMPLATMCLALALRQESLSSAKTIGIVLAITGVAVSLSPSSLAAGGGNTGWSSPIAIIAATIVGAACSVLYRPYLKRYPTLPTSGIAMFSSVVFLTLACLLTGQTLWPSNLNIIDWLNIVFMGFASGLGYYLWLWALGRIDASRVVAFQALGPITAALIELPIERHLPSWTLCLSIVLVVSGLLLVQRMQVRAPARIN</sequence>
<evidence type="ECO:0000259" key="7">
    <source>
        <dbReference type="Pfam" id="PF00892"/>
    </source>
</evidence>
<dbReference type="GO" id="GO:0016020">
    <property type="term" value="C:membrane"/>
    <property type="evidence" value="ECO:0007669"/>
    <property type="project" value="UniProtKB-SubCell"/>
</dbReference>
<name>A0A4R3LN62_9BURK</name>
<dbReference type="RefSeq" id="WP_132586049.1">
    <property type="nucleotide sequence ID" value="NZ_SMAJ01000025.1"/>
</dbReference>
<organism evidence="8 9">
    <name type="scientific">Paralcaligenes ureilyticus</name>
    <dbReference type="NCBI Taxonomy" id="627131"/>
    <lineage>
        <taxon>Bacteria</taxon>
        <taxon>Pseudomonadati</taxon>
        <taxon>Pseudomonadota</taxon>
        <taxon>Betaproteobacteria</taxon>
        <taxon>Burkholderiales</taxon>
        <taxon>Alcaligenaceae</taxon>
        <taxon>Paralcaligenes</taxon>
    </lineage>
</organism>
<evidence type="ECO:0000256" key="5">
    <source>
        <dbReference type="ARBA" id="ARBA00023136"/>
    </source>
</evidence>
<dbReference type="EMBL" id="SMAJ01000025">
    <property type="protein sequence ID" value="TCT01116.1"/>
    <property type="molecule type" value="Genomic_DNA"/>
</dbReference>
<dbReference type="AlphaFoldDB" id="A0A4R3LN62"/>
<dbReference type="SUPFAM" id="SSF103481">
    <property type="entry name" value="Multidrug resistance efflux transporter EmrE"/>
    <property type="match status" value="2"/>
</dbReference>
<feature type="domain" description="EamA" evidence="7">
    <location>
        <begin position="156"/>
        <end position="287"/>
    </location>
</feature>
<reference evidence="8 9" key="1">
    <citation type="submission" date="2019-03" db="EMBL/GenBank/DDBJ databases">
        <title>Genomic Encyclopedia of Type Strains, Phase IV (KMG-IV): sequencing the most valuable type-strain genomes for metagenomic binning, comparative biology and taxonomic classification.</title>
        <authorList>
            <person name="Goeker M."/>
        </authorList>
    </citation>
    <scope>NUCLEOTIDE SEQUENCE [LARGE SCALE GENOMIC DNA]</scope>
    <source>
        <strain evidence="8 9">DSM 24591</strain>
    </source>
</reference>
<comment type="similarity">
    <text evidence="2">Belongs to the EamA transporter family.</text>
</comment>
<feature type="transmembrane region" description="Helical" evidence="6">
    <location>
        <begin position="126"/>
        <end position="146"/>
    </location>
</feature>
<feature type="transmembrane region" description="Helical" evidence="6">
    <location>
        <begin position="270"/>
        <end position="287"/>
    </location>
</feature>
<feature type="transmembrane region" description="Helical" evidence="6">
    <location>
        <begin position="92"/>
        <end position="114"/>
    </location>
</feature>
<dbReference type="Gene3D" id="1.10.3730.20">
    <property type="match status" value="1"/>
</dbReference>
<dbReference type="Proteomes" id="UP000295525">
    <property type="component" value="Unassembled WGS sequence"/>
</dbReference>
<evidence type="ECO:0000256" key="1">
    <source>
        <dbReference type="ARBA" id="ARBA00004141"/>
    </source>
</evidence>
<proteinExistence type="inferred from homology"/>
<feature type="transmembrane region" description="Helical" evidence="6">
    <location>
        <begin position="66"/>
        <end position="86"/>
    </location>
</feature>
<evidence type="ECO:0000256" key="6">
    <source>
        <dbReference type="SAM" id="Phobius"/>
    </source>
</evidence>
<dbReference type="InterPro" id="IPR037185">
    <property type="entry name" value="EmrE-like"/>
</dbReference>
<feature type="transmembrane region" description="Helical" evidence="6">
    <location>
        <begin position="35"/>
        <end position="54"/>
    </location>
</feature>
<keyword evidence="4 6" id="KW-1133">Transmembrane helix</keyword>
<keyword evidence="9" id="KW-1185">Reference proteome</keyword>
<keyword evidence="3 6" id="KW-0812">Transmembrane</keyword>
<comment type="caution">
    <text evidence="8">The sequence shown here is derived from an EMBL/GenBank/DDBJ whole genome shotgun (WGS) entry which is preliminary data.</text>
</comment>
<evidence type="ECO:0000313" key="9">
    <source>
        <dbReference type="Proteomes" id="UP000295525"/>
    </source>
</evidence>
<evidence type="ECO:0000256" key="2">
    <source>
        <dbReference type="ARBA" id="ARBA00007362"/>
    </source>
</evidence>
<accession>A0A4R3LN62</accession>
<feature type="transmembrane region" description="Helical" evidence="6">
    <location>
        <begin position="187"/>
        <end position="208"/>
    </location>
</feature>
<feature type="transmembrane region" description="Helical" evidence="6">
    <location>
        <begin position="152"/>
        <end position="175"/>
    </location>
</feature>
<evidence type="ECO:0000256" key="3">
    <source>
        <dbReference type="ARBA" id="ARBA00022692"/>
    </source>
</evidence>
<dbReference type="Pfam" id="PF00892">
    <property type="entry name" value="EamA"/>
    <property type="match status" value="2"/>
</dbReference>
<dbReference type="OrthoDB" id="8903763at2"/>
<dbReference type="InterPro" id="IPR000620">
    <property type="entry name" value="EamA_dom"/>
</dbReference>
<dbReference type="PANTHER" id="PTHR32322">
    <property type="entry name" value="INNER MEMBRANE TRANSPORTER"/>
    <property type="match status" value="1"/>
</dbReference>
<dbReference type="PANTHER" id="PTHR32322:SF2">
    <property type="entry name" value="EAMA DOMAIN-CONTAINING PROTEIN"/>
    <property type="match status" value="1"/>
</dbReference>
<evidence type="ECO:0000313" key="8">
    <source>
        <dbReference type="EMBL" id="TCT01116.1"/>
    </source>
</evidence>
<gene>
    <name evidence="8" type="ORF">EDC26_1258</name>
</gene>
<keyword evidence="5 6" id="KW-0472">Membrane</keyword>
<dbReference type="InterPro" id="IPR050638">
    <property type="entry name" value="AA-Vitamin_Transporters"/>
</dbReference>
<comment type="subcellular location">
    <subcellularLocation>
        <location evidence="1">Membrane</location>
        <topology evidence="1">Multi-pass membrane protein</topology>
    </subcellularLocation>
</comment>
<feature type="transmembrane region" description="Helical" evidence="6">
    <location>
        <begin position="214"/>
        <end position="234"/>
    </location>
</feature>
<feature type="transmembrane region" description="Helical" evidence="6">
    <location>
        <begin position="246"/>
        <end position="264"/>
    </location>
</feature>
<feature type="domain" description="EamA" evidence="7">
    <location>
        <begin position="10"/>
        <end position="137"/>
    </location>
</feature>
<evidence type="ECO:0000256" key="4">
    <source>
        <dbReference type="ARBA" id="ARBA00022989"/>
    </source>
</evidence>
<protein>
    <submittedName>
        <fullName evidence="8">EamA-like transporter family protein</fullName>
    </submittedName>
</protein>